<dbReference type="Proteomes" id="UP000014065">
    <property type="component" value="Unassembled WGS sequence"/>
</dbReference>
<feature type="region of interest" description="Disordered" evidence="1">
    <location>
        <begin position="1"/>
        <end position="48"/>
    </location>
</feature>
<dbReference type="AlphaFoldDB" id="S2E2S2"/>
<dbReference type="EMBL" id="AHJG01000174">
    <property type="protein sequence ID" value="EPA05570.1"/>
    <property type="molecule type" value="Genomic_DNA"/>
</dbReference>
<accession>S2E2S2</accession>
<dbReference type="Gene3D" id="4.10.1080.10">
    <property type="entry name" value="TSP type-3 repeat"/>
    <property type="match status" value="1"/>
</dbReference>
<gene>
    <name evidence="2" type="ORF">BG20_I0432</name>
</gene>
<dbReference type="PATRIC" id="fig|859192.6.peg.1172"/>
<dbReference type="InterPro" id="IPR028974">
    <property type="entry name" value="TSP_type-3_rpt"/>
</dbReference>
<organism evidence="2 3">
    <name type="scientific">Candidatus Nitrosarchaeum limnium BG20</name>
    <dbReference type="NCBI Taxonomy" id="859192"/>
    <lineage>
        <taxon>Archaea</taxon>
        <taxon>Nitrososphaerota</taxon>
        <taxon>Nitrososphaeria</taxon>
        <taxon>Nitrosopumilales</taxon>
        <taxon>Nitrosopumilaceae</taxon>
        <taxon>Nitrosarchaeum</taxon>
    </lineage>
</organism>
<dbReference type="GO" id="GO:0005509">
    <property type="term" value="F:calcium ion binding"/>
    <property type="evidence" value="ECO:0007669"/>
    <property type="project" value="InterPro"/>
</dbReference>
<evidence type="ECO:0000313" key="3">
    <source>
        <dbReference type="Proteomes" id="UP000014065"/>
    </source>
</evidence>
<reference evidence="2 3" key="1">
    <citation type="journal article" date="2012" name="J. Bacteriol.">
        <title>Genome Sequence of "Candidatus Nitrosoarchaeum limnia" BG20, a Low-Salinity Ammonia-Oxidizing Archaeon from the San Francisco Bay Estuary.</title>
        <authorList>
            <person name="Mosier A.C."/>
            <person name="Allen E.E."/>
            <person name="Kim M."/>
            <person name="Ferriera S."/>
            <person name="Francis C.A."/>
        </authorList>
    </citation>
    <scope>NUCLEOTIDE SEQUENCE [LARGE SCALE GENOMIC DNA]</scope>
    <source>
        <strain evidence="2 3">BG20</strain>
    </source>
</reference>
<protein>
    <recommendedName>
        <fullName evidence="4">Thrombospondin type 3 repeat protein</fullName>
    </recommendedName>
</protein>
<feature type="compositionally biased region" description="Polar residues" evidence="1">
    <location>
        <begin position="1"/>
        <end position="12"/>
    </location>
</feature>
<evidence type="ECO:0000256" key="1">
    <source>
        <dbReference type="SAM" id="MobiDB-lite"/>
    </source>
</evidence>
<sequence length="48" mass="4985">MLSSNAFAQISDTDNDGIPDSSDSCPNDPETINGFQDSDGCPDVVPPV</sequence>
<comment type="caution">
    <text evidence="2">The sequence shown here is derived from an EMBL/GenBank/DDBJ whole genome shotgun (WGS) entry which is preliminary data.</text>
</comment>
<dbReference type="SUPFAM" id="SSF103647">
    <property type="entry name" value="TSP type-3 repeat"/>
    <property type="match status" value="1"/>
</dbReference>
<evidence type="ECO:0008006" key="4">
    <source>
        <dbReference type="Google" id="ProtNLM"/>
    </source>
</evidence>
<name>S2E2S2_9ARCH</name>
<proteinExistence type="predicted"/>
<keyword evidence="3" id="KW-1185">Reference proteome</keyword>
<evidence type="ECO:0000313" key="2">
    <source>
        <dbReference type="EMBL" id="EPA05570.1"/>
    </source>
</evidence>